<gene>
    <name evidence="3" type="ORF">ABS361_08415</name>
</gene>
<evidence type="ECO:0000256" key="1">
    <source>
        <dbReference type="ARBA" id="ARBA00007689"/>
    </source>
</evidence>
<dbReference type="PANTHER" id="PTHR37828:SF1">
    <property type="entry name" value="YCII-RELATED DOMAIN-CONTAINING PROTEIN"/>
    <property type="match status" value="1"/>
</dbReference>
<dbReference type="KEGG" id="mflg:ABS361_08415"/>
<dbReference type="PANTHER" id="PTHR37828">
    <property type="entry name" value="GSR2449 PROTEIN"/>
    <property type="match status" value="1"/>
</dbReference>
<name>A0AAU7XEG1_9HYPH</name>
<feature type="domain" description="YCII-related" evidence="2">
    <location>
        <begin position="15"/>
        <end position="79"/>
    </location>
</feature>
<reference evidence="3" key="1">
    <citation type="submission" date="2024-06" db="EMBL/GenBank/DDBJ databases">
        <title>Methylostella associata gen. nov., sp. nov., a novel Ancalomicrobiaceae-affiliated facultatively methylotrophic bacteria that feed on methanotrophs of the genus Methylococcus.</title>
        <authorList>
            <person name="Saltykova V."/>
            <person name="Danilova O.V."/>
            <person name="Oshkin I.Y."/>
            <person name="Belova S.E."/>
            <person name="Pimenov N.V."/>
            <person name="Dedysh S.N."/>
        </authorList>
    </citation>
    <scope>NUCLEOTIDE SEQUENCE</scope>
    <source>
        <strain evidence="3">S20</strain>
    </source>
</reference>
<sequence>MFVVSLSFSANKARAPDFMEGHNAWIARGFADGVFLLTGNLQPAAGGAIVADGLSRAELEARLKQDPFVAEDVVRVDIVEITPRRTDPRLAFLAA</sequence>
<protein>
    <submittedName>
        <fullName evidence="3">YciI family protein</fullName>
    </submittedName>
</protein>
<evidence type="ECO:0000259" key="2">
    <source>
        <dbReference type="Pfam" id="PF03795"/>
    </source>
</evidence>
<dbReference type="RefSeq" id="WP_407051327.1">
    <property type="nucleotide sequence ID" value="NZ_CP158568.1"/>
</dbReference>
<dbReference type="Gene3D" id="3.30.70.1060">
    <property type="entry name" value="Dimeric alpha+beta barrel"/>
    <property type="match status" value="1"/>
</dbReference>
<proteinExistence type="inferred from homology"/>
<dbReference type="InterPro" id="IPR005545">
    <property type="entry name" value="YCII"/>
</dbReference>
<dbReference type="EMBL" id="CP158568">
    <property type="protein sequence ID" value="XBY46230.1"/>
    <property type="molecule type" value="Genomic_DNA"/>
</dbReference>
<dbReference type="Pfam" id="PF03795">
    <property type="entry name" value="YCII"/>
    <property type="match status" value="1"/>
</dbReference>
<organism evidence="3">
    <name type="scientific">Methyloraptor flagellatus</name>
    <dbReference type="NCBI Taxonomy" id="3162530"/>
    <lineage>
        <taxon>Bacteria</taxon>
        <taxon>Pseudomonadati</taxon>
        <taxon>Pseudomonadota</taxon>
        <taxon>Alphaproteobacteria</taxon>
        <taxon>Hyphomicrobiales</taxon>
        <taxon>Ancalomicrobiaceae</taxon>
        <taxon>Methyloraptor</taxon>
    </lineage>
</organism>
<dbReference type="SUPFAM" id="SSF54909">
    <property type="entry name" value="Dimeric alpha+beta barrel"/>
    <property type="match status" value="1"/>
</dbReference>
<accession>A0AAU7XEG1</accession>
<comment type="similarity">
    <text evidence="1">Belongs to the YciI family.</text>
</comment>
<evidence type="ECO:0000313" key="3">
    <source>
        <dbReference type="EMBL" id="XBY46230.1"/>
    </source>
</evidence>
<dbReference type="AlphaFoldDB" id="A0AAU7XEG1"/>
<dbReference type="InterPro" id="IPR011008">
    <property type="entry name" value="Dimeric_a/b-barrel"/>
</dbReference>